<gene>
    <name evidence="2" type="ORF">AB2L28_07575</name>
</gene>
<reference evidence="2 3" key="1">
    <citation type="submission" date="2024-07" db="EMBL/GenBank/DDBJ databases">
        <authorList>
            <person name="Thanompreechachai J."/>
            <person name="Duangmal K."/>
        </authorList>
    </citation>
    <scope>NUCLEOTIDE SEQUENCE [LARGE SCALE GENOMIC DNA]</scope>
    <source>
        <strain evidence="2 3">TBRC 1896</strain>
    </source>
</reference>
<dbReference type="Gene3D" id="3.30.750.24">
    <property type="entry name" value="STAS domain"/>
    <property type="match status" value="1"/>
</dbReference>
<protein>
    <recommendedName>
        <fullName evidence="4">STAS domain-containing protein</fullName>
    </recommendedName>
</protein>
<feature type="region of interest" description="Disordered" evidence="1">
    <location>
        <begin position="93"/>
        <end position="114"/>
    </location>
</feature>
<dbReference type="RefSeq" id="WP_370718142.1">
    <property type="nucleotide sequence ID" value="NZ_JBGGTQ010000003.1"/>
</dbReference>
<dbReference type="InterPro" id="IPR036513">
    <property type="entry name" value="STAS_dom_sf"/>
</dbReference>
<organism evidence="2 3">
    <name type="scientific">Kineococcus mangrovi</name>
    <dbReference type="NCBI Taxonomy" id="1660183"/>
    <lineage>
        <taxon>Bacteria</taxon>
        <taxon>Bacillati</taxon>
        <taxon>Actinomycetota</taxon>
        <taxon>Actinomycetes</taxon>
        <taxon>Kineosporiales</taxon>
        <taxon>Kineosporiaceae</taxon>
        <taxon>Kineococcus</taxon>
    </lineage>
</organism>
<evidence type="ECO:0008006" key="4">
    <source>
        <dbReference type="Google" id="ProtNLM"/>
    </source>
</evidence>
<proteinExistence type="predicted"/>
<keyword evidence="3" id="KW-1185">Reference proteome</keyword>
<feature type="compositionally biased region" description="Basic and acidic residues" evidence="1">
    <location>
        <begin position="104"/>
        <end position="114"/>
    </location>
</feature>
<sequence>MEFAVSCDRRPGFSVVRVSGGLSAETGCLVLACAEVALRWSPHLVVDLCGATSADGCVPGVLAELRDRARRSGGRVSTTNDWTVPPVTLHLGGGGGGAPVGGSRRVEIGSRRVG</sequence>
<dbReference type="EMBL" id="JBGGTQ010000003">
    <property type="protein sequence ID" value="MEZ0492095.1"/>
    <property type="molecule type" value="Genomic_DNA"/>
</dbReference>
<dbReference type="SUPFAM" id="SSF52091">
    <property type="entry name" value="SpoIIaa-like"/>
    <property type="match status" value="1"/>
</dbReference>
<evidence type="ECO:0000313" key="3">
    <source>
        <dbReference type="Proteomes" id="UP001566476"/>
    </source>
</evidence>
<name>A0ABV4I091_9ACTN</name>
<comment type="caution">
    <text evidence="2">The sequence shown here is derived from an EMBL/GenBank/DDBJ whole genome shotgun (WGS) entry which is preliminary data.</text>
</comment>
<accession>A0ABV4I091</accession>
<evidence type="ECO:0000256" key="1">
    <source>
        <dbReference type="SAM" id="MobiDB-lite"/>
    </source>
</evidence>
<dbReference type="Proteomes" id="UP001566476">
    <property type="component" value="Unassembled WGS sequence"/>
</dbReference>
<evidence type="ECO:0000313" key="2">
    <source>
        <dbReference type="EMBL" id="MEZ0492095.1"/>
    </source>
</evidence>